<evidence type="ECO:0000313" key="3">
    <source>
        <dbReference type="Proteomes" id="UP001560267"/>
    </source>
</evidence>
<dbReference type="InterPro" id="IPR036397">
    <property type="entry name" value="RNaseH_sf"/>
</dbReference>
<evidence type="ECO:0000313" key="2">
    <source>
        <dbReference type="EMBL" id="MEX6430416.1"/>
    </source>
</evidence>
<dbReference type="Gene3D" id="3.30.420.10">
    <property type="entry name" value="Ribonuclease H-like superfamily/Ribonuclease H"/>
    <property type="match status" value="1"/>
</dbReference>
<organism evidence="2 3">
    <name type="scientific">Ferrimicrobium acidiphilum</name>
    <dbReference type="NCBI Taxonomy" id="121039"/>
    <lineage>
        <taxon>Bacteria</taxon>
        <taxon>Bacillati</taxon>
        <taxon>Actinomycetota</taxon>
        <taxon>Acidimicrobiia</taxon>
        <taxon>Acidimicrobiales</taxon>
        <taxon>Acidimicrobiaceae</taxon>
        <taxon>Ferrimicrobium</taxon>
    </lineage>
</organism>
<dbReference type="InterPro" id="IPR050900">
    <property type="entry name" value="Transposase_IS3/IS150/IS904"/>
</dbReference>
<gene>
    <name evidence="2" type="ORF">AB6A68_11315</name>
</gene>
<accession>A0ABV3Y4C8</accession>
<name>A0ABV3Y4C8_9ACTN</name>
<sequence length="116" mass="12893">MADRPVDLVKRDLGASAPNELWVADITYVPTRVGWGYVAFIVDVFSRMIIGWKVSASLRSDLATDALLMALNARRAQLNECIHHLRSRSTVSVHQILRCAQGGGADRLGRHHRGFL</sequence>
<dbReference type="PANTHER" id="PTHR46889">
    <property type="entry name" value="TRANSPOSASE INSF FOR INSERTION SEQUENCE IS3B-RELATED"/>
    <property type="match status" value="1"/>
</dbReference>
<dbReference type="InterPro" id="IPR001584">
    <property type="entry name" value="Integrase_cat-core"/>
</dbReference>
<dbReference type="RefSeq" id="WP_369084783.1">
    <property type="nucleotide sequence ID" value="NZ_JBFSHR010000051.1"/>
</dbReference>
<dbReference type="InterPro" id="IPR012337">
    <property type="entry name" value="RNaseH-like_sf"/>
</dbReference>
<dbReference type="EMBL" id="JBFSHR010000051">
    <property type="protein sequence ID" value="MEX6430416.1"/>
    <property type="molecule type" value="Genomic_DNA"/>
</dbReference>
<dbReference type="Pfam" id="PF00665">
    <property type="entry name" value="rve"/>
    <property type="match status" value="1"/>
</dbReference>
<dbReference type="Proteomes" id="UP001560267">
    <property type="component" value="Unassembled WGS sequence"/>
</dbReference>
<dbReference type="PROSITE" id="PS50994">
    <property type="entry name" value="INTEGRASE"/>
    <property type="match status" value="1"/>
</dbReference>
<proteinExistence type="predicted"/>
<evidence type="ECO:0000259" key="1">
    <source>
        <dbReference type="PROSITE" id="PS50994"/>
    </source>
</evidence>
<protein>
    <submittedName>
        <fullName evidence="2">DDE-type integrase/transposase/recombinase</fullName>
    </submittedName>
</protein>
<keyword evidence="3" id="KW-1185">Reference proteome</keyword>
<dbReference type="SUPFAM" id="SSF53098">
    <property type="entry name" value="Ribonuclease H-like"/>
    <property type="match status" value="1"/>
</dbReference>
<dbReference type="PANTHER" id="PTHR46889:SF4">
    <property type="entry name" value="TRANSPOSASE INSO FOR INSERTION SEQUENCE ELEMENT IS911B-RELATED"/>
    <property type="match status" value="1"/>
</dbReference>
<comment type="caution">
    <text evidence="2">The sequence shown here is derived from an EMBL/GenBank/DDBJ whole genome shotgun (WGS) entry which is preliminary data.</text>
</comment>
<feature type="domain" description="Integrase catalytic" evidence="1">
    <location>
        <begin position="14"/>
        <end position="116"/>
    </location>
</feature>
<reference evidence="2 3" key="1">
    <citation type="submission" date="2024-07" db="EMBL/GenBank/DDBJ databases">
        <title>Draft Genome Sequence of Ferrimicrobium acidiphilum Strain YE2023, Isolated from a Pulp of Bioleach Reactor.</title>
        <authorList>
            <person name="Elkina Y.A."/>
            <person name="Bulaeva A.G."/>
            <person name="Beletsky A.V."/>
            <person name="Mardanov A.V."/>
        </authorList>
    </citation>
    <scope>NUCLEOTIDE SEQUENCE [LARGE SCALE GENOMIC DNA]</scope>
    <source>
        <strain evidence="2 3">YE2023</strain>
    </source>
</reference>